<evidence type="ECO:0000313" key="1">
    <source>
        <dbReference type="EMBL" id="GAA0344602.1"/>
    </source>
</evidence>
<dbReference type="EMBL" id="BAAADJ010000063">
    <property type="protein sequence ID" value="GAA0344602.1"/>
    <property type="molecule type" value="Genomic_DNA"/>
</dbReference>
<protein>
    <submittedName>
        <fullName evidence="1">Phenylacetate-CoA oxygenase subunit PaaC</fullName>
    </submittedName>
</protein>
<organism evidence="1 2">
    <name type="scientific">Bacillus carboniphilus</name>
    <dbReference type="NCBI Taxonomy" id="86663"/>
    <lineage>
        <taxon>Bacteria</taxon>
        <taxon>Bacillati</taxon>
        <taxon>Bacillota</taxon>
        <taxon>Bacilli</taxon>
        <taxon>Bacillales</taxon>
        <taxon>Bacillaceae</taxon>
        <taxon>Bacillus</taxon>
    </lineage>
</organism>
<dbReference type="Pfam" id="PF05138">
    <property type="entry name" value="PaaA_PaaC"/>
    <property type="match status" value="1"/>
</dbReference>
<dbReference type="Proteomes" id="UP001500782">
    <property type="component" value="Unassembled WGS sequence"/>
</dbReference>
<dbReference type="InterPro" id="IPR007814">
    <property type="entry name" value="PaaA_PaaC"/>
</dbReference>
<sequence length="274" mass="31383">MQVIENAQQAKENNSYYKALTELLYQLADDDFILSFRGSEWLGLAPHIEEDVAFSSISQDTMGHAAMYYQLLEDLGEGDADHLAHGRKASERKNAILLEEKNGTGTYLEEPRYDWAFTVVRNFFYDTYKKVRLDSLKNSSYQPLKHAAIKINMEQYYHIMHWSTWFKQLTMAGGEARKRMQEAIDRAWAEFQGVLTLGPLVDEMAKHELIASEEQLTVTWTSYMKGIFEEVGLDFPGPCEMKKGNGREGVHTPDLDQALETLSAVYVTDTKAVW</sequence>
<dbReference type="SUPFAM" id="SSF47240">
    <property type="entry name" value="Ferritin-like"/>
    <property type="match status" value="1"/>
</dbReference>
<dbReference type="Gene3D" id="1.20.1260.10">
    <property type="match status" value="1"/>
</dbReference>
<dbReference type="InterPro" id="IPR012347">
    <property type="entry name" value="Ferritin-like"/>
</dbReference>
<gene>
    <name evidence="1" type="primary">paaC</name>
    <name evidence="1" type="ORF">GCM10008967_38750</name>
</gene>
<dbReference type="InterPro" id="IPR009078">
    <property type="entry name" value="Ferritin-like_SF"/>
</dbReference>
<dbReference type="InterPro" id="IPR052703">
    <property type="entry name" value="Aromatic_CoA_ox/epox"/>
</dbReference>
<dbReference type="NCBIfam" id="TIGR02158">
    <property type="entry name" value="PA_CoA_Oxy3"/>
    <property type="match status" value="1"/>
</dbReference>
<reference evidence="2" key="1">
    <citation type="journal article" date="2019" name="Int. J. Syst. Evol. Microbiol.">
        <title>The Global Catalogue of Microorganisms (GCM) 10K type strain sequencing project: providing services to taxonomists for standard genome sequencing and annotation.</title>
        <authorList>
            <consortium name="The Broad Institute Genomics Platform"/>
            <consortium name="The Broad Institute Genome Sequencing Center for Infectious Disease"/>
            <person name="Wu L."/>
            <person name="Ma J."/>
        </authorList>
    </citation>
    <scope>NUCLEOTIDE SEQUENCE [LARGE SCALE GENOMIC DNA]</scope>
    <source>
        <strain evidence="2">JCM 9731</strain>
    </source>
</reference>
<dbReference type="PANTHER" id="PTHR30458">
    <property type="entry name" value="PHENYLACETIC ACID DEGRADATION PROTEIN PAA"/>
    <property type="match status" value="1"/>
</dbReference>
<evidence type="ECO:0000313" key="2">
    <source>
        <dbReference type="Proteomes" id="UP001500782"/>
    </source>
</evidence>
<accession>A0ABP3GGW0</accession>
<proteinExistence type="predicted"/>
<dbReference type="PANTHER" id="PTHR30458:SF0">
    <property type="entry name" value="1,2-PHENYLACETYL-COA EPOXIDASE, SUBUNIT C"/>
    <property type="match status" value="1"/>
</dbReference>
<comment type="caution">
    <text evidence="1">The sequence shown here is derived from an EMBL/GenBank/DDBJ whole genome shotgun (WGS) entry which is preliminary data.</text>
</comment>
<dbReference type="InterPro" id="IPR011882">
    <property type="entry name" value="PaaC"/>
</dbReference>
<keyword evidence="2" id="KW-1185">Reference proteome</keyword>
<dbReference type="RefSeq" id="WP_343802952.1">
    <property type="nucleotide sequence ID" value="NZ_BAAADJ010000063.1"/>
</dbReference>
<name>A0ABP3GGW0_9BACI</name>
<dbReference type="PIRSF" id="PIRSF037834">
    <property type="entry name" value="PA_CoA_Oase3"/>
    <property type="match status" value="1"/>
</dbReference>